<organism evidence="9 10">
    <name type="scientific">Thermodesulfovibrio aggregans</name>
    <dbReference type="NCBI Taxonomy" id="86166"/>
    <lineage>
        <taxon>Bacteria</taxon>
        <taxon>Pseudomonadati</taxon>
        <taxon>Nitrospirota</taxon>
        <taxon>Thermodesulfovibrionia</taxon>
        <taxon>Thermodesulfovibrionales</taxon>
        <taxon>Thermodesulfovibrionaceae</taxon>
        <taxon>Thermodesulfovibrio</taxon>
    </lineage>
</organism>
<keyword evidence="6 8" id="KW-0687">Ribonucleoprotein</keyword>
<dbReference type="PANTHER" id="PTHR33398:SF1">
    <property type="entry name" value="SMALL RIBOSOMAL SUBUNIT PROTEIN BS20C"/>
    <property type="match status" value="1"/>
</dbReference>
<reference evidence="9 10" key="1">
    <citation type="submission" date="2018-01" db="EMBL/GenBank/DDBJ databases">
        <title>Metagenomic assembled genomes from two thermal pools in the Uzon Caldera, Kamchatka, Russia.</title>
        <authorList>
            <person name="Wilkins L."/>
            <person name="Ettinger C."/>
        </authorList>
    </citation>
    <scope>NUCLEOTIDE SEQUENCE [LARGE SCALE GENOMIC DNA]</scope>
    <source>
        <strain evidence="9">ZAV-04</strain>
    </source>
</reference>
<evidence type="ECO:0000256" key="7">
    <source>
        <dbReference type="ARBA" id="ARBA00035136"/>
    </source>
</evidence>
<evidence type="ECO:0000256" key="5">
    <source>
        <dbReference type="ARBA" id="ARBA00022980"/>
    </source>
</evidence>
<dbReference type="EMBL" id="PNIO01000018">
    <property type="protein sequence ID" value="PMP71989.1"/>
    <property type="molecule type" value="Genomic_DNA"/>
</dbReference>
<dbReference type="InterPro" id="IPR036510">
    <property type="entry name" value="Ribosomal_bS20_sf"/>
</dbReference>
<keyword evidence="4 8" id="KW-0694">RNA-binding</keyword>
<dbReference type="GO" id="GO:0015935">
    <property type="term" value="C:small ribosomal subunit"/>
    <property type="evidence" value="ECO:0007669"/>
    <property type="project" value="TreeGrafter"/>
</dbReference>
<evidence type="ECO:0000313" key="10">
    <source>
        <dbReference type="Proteomes" id="UP000242288"/>
    </source>
</evidence>
<comment type="caution">
    <text evidence="9">The sequence shown here is derived from an EMBL/GenBank/DDBJ whole genome shotgun (WGS) entry which is preliminary data.</text>
</comment>
<comment type="function">
    <text evidence="1 8">Binds directly to 16S ribosomal RNA.</text>
</comment>
<evidence type="ECO:0000256" key="6">
    <source>
        <dbReference type="ARBA" id="ARBA00023274"/>
    </source>
</evidence>
<proteinExistence type="inferred from homology"/>
<name>A0A2J6WP13_9BACT</name>
<dbReference type="GO" id="GO:0005829">
    <property type="term" value="C:cytosol"/>
    <property type="evidence" value="ECO:0007669"/>
    <property type="project" value="TreeGrafter"/>
</dbReference>
<evidence type="ECO:0000256" key="4">
    <source>
        <dbReference type="ARBA" id="ARBA00022884"/>
    </source>
</evidence>
<sequence>MATKRSTIKKRSKSVLKRIRQNEKRRLRNQAWRTRIKTSIKKVEEAIAQKNQETIQTLLKEAIKIINKAASKGVIHKNTASRKISRLMKKINSALVSLESAN</sequence>
<dbReference type="GO" id="GO:0006412">
    <property type="term" value="P:translation"/>
    <property type="evidence" value="ECO:0007669"/>
    <property type="project" value="UniProtKB-UniRule"/>
</dbReference>
<comment type="similarity">
    <text evidence="2 8">Belongs to the bacterial ribosomal protein bS20 family.</text>
</comment>
<dbReference type="SUPFAM" id="SSF46992">
    <property type="entry name" value="Ribosomal protein S20"/>
    <property type="match status" value="1"/>
</dbReference>
<protein>
    <recommendedName>
        <fullName evidence="7 8">Small ribosomal subunit protein bS20</fullName>
    </recommendedName>
</protein>
<keyword evidence="5 8" id="KW-0689">Ribosomal protein</keyword>
<dbReference type="GO" id="GO:0003735">
    <property type="term" value="F:structural constituent of ribosome"/>
    <property type="evidence" value="ECO:0007669"/>
    <property type="project" value="InterPro"/>
</dbReference>
<dbReference type="PANTHER" id="PTHR33398">
    <property type="entry name" value="30S RIBOSOMAL PROTEIN S20"/>
    <property type="match status" value="1"/>
</dbReference>
<evidence type="ECO:0000256" key="1">
    <source>
        <dbReference type="ARBA" id="ARBA00003134"/>
    </source>
</evidence>
<evidence type="ECO:0000256" key="3">
    <source>
        <dbReference type="ARBA" id="ARBA00022730"/>
    </source>
</evidence>
<dbReference type="Gene3D" id="1.20.58.110">
    <property type="entry name" value="Ribosomal protein S20"/>
    <property type="match status" value="1"/>
</dbReference>
<keyword evidence="3 8" id="KW-0699">rRNA-binding</keyword>
<dbReference type="NCBIfam" id="TIGR00029">
    <property type="entry name" value="S20"/>
    <property type="match status" value="1"/>
</dbReference>
<accession>A0A2J6WP13</accession>
<evidence type="ECO:0000256" key="2">
    <source>
        <dbReference type="ARBA" id="ARBA00007634"/>
    </source>
</evidence>
<dbReference type="Proteomes" id="UP000242288">
    <property type="component" value="Unassembled WGS sequence"/>
</dbReference>
<dbReference type="HAMAP" id="MF_00500">
    <property type="entry name" value="Ribosomal_bS20"/>
    <property type="match status" value="1"/>
</dbReference>
<dbReference type="AlphaFoldDB" id="A0A2J6WP13"/>
<dbReference type="FunFam" id="1.20.58.110:FF:000001">
    <property type="entry name" value="30S ribosomal protein S20"/>
    <property type="match status" value="1"/>
</dbReference>
<evidence type="ECO:0000256" key="8">
    <source>
        <dbReference type="HAMAP-Rule" id="MF_00500"/>
    </source>
</evidence>
<dbReference type="GO" id="GO:0070181">
    <property type="term" value="F:small ribosomal subunit rRNA binding"/>
    <property type="evidence" value="ECO:0007669"/>
    <property type="project" value="TreeGrafter"/>
</dbReference>
<gene>
    <name evidence="8" type="primary">rpsT</name>
    <name evidence="9" type="ORF">C0186_02405</name>
</gene>
<evidence type="ECO:0000313" key="9">
    <source>
        <dbReference type="EMBL" id="PMP71989.1"/>
    </source>
</evidence>
<dbReference type="Pfam" id="PF01649">
    <property type="entry name" value="Ribosomal_S20p"/>
    <property type="match status" value="1"/>
</dbReference>
<dbReference type="InterPro" id="IPR002583">
    <property type="entry name" value="Ribosomal_bS20"/>
</dbReference>